<proteinExistence type="predicted"/>
<feature type="signal peptide" evidence="2">
    <location>
        <begin position="1"/>
        <end position="22"/>
    </location>
</feature>
<sequence length="139" mass="15964">MKFLVFLCLVLAFFIQIQKSLQAPTYHNKNHTLRFDENNFEVPDDSQNESDDNDDDERAKQGVDRNLFLIDKTDLKNLVSNENAVLETLKSVLDNLPKRRNKRNDLDDFFSKLGRSIEKRIKTLAPVVAGALVSKALQN</sequence>
<feature type="region of interest" description="Disordered" evidence="1">
    <location>
        <begin position="37"/>
        <end position="60"/>
    </location>
</feature>
<evidence type="ECO:0000256" key="2">
    <source>
        <dbReference type="SAM" id="SignalP"/>
    </source>
</evidence>
<evidence type="ECO:0000256" key="1">
    <source>
        <dbReference type="SAM" id="MobiDB-lite"/>
    </source>
</evidence>
<accession>A0A914PN00</accession>
<evidence type="ECO:0000313" key="3">
    <source>
        <dbReference type="Proteomes" id="UP000887578"/>
    </source>
</evidence>
<dbReference type="AlphaFoldDB" id="A0A914PN00"/>
<organism evidence="3 4">
    <name type="scientific">Panagrolaimus davidi</name>
    <dbReference type="NCBI Taxonomy" id="227884"/>
    <lineage>
        <taxon>Eukaryota</taxon>
        <taxon>Metazoa</taxon>
        <taxon>Ecdysozoa</taxon>
        <taxon>Nematoda</taxon>
        <taxon>Chromadorea</taxon>
        <taxon>Rhabditida</taxon>
        <taxon>Tylenchina</taxon>
        <taxon>Panagrolaimomorpha</taxon>
        <taxon>Panagrolaimoidea</taxon>
        <taxon>Panagrolaimidae</taxon>
        <taxon>Panagrolaimus</taxon>
    </lineage>
</organism>
<feature type="compositionally biased region" description="Acidic residues" evidence="1">
    <location>
        <begin position="38"/>
        <end position="56"/>
    </location>
</feature>
<dbReference type="WBParaSite" id="PDA_v2.g16162.t1">
    <property type="protein sequence ID" value="PDA_v2.g16162.t1"/>
    <property type="gene ID" value="PDA_v2.g16162"/>
</dbReference>
<evidence type="ECO:0000313" key="4">
    <source>
        <dbReference type="WBParaSite" id="PDA_v2.g16162.t1"/>
    </source>
</evidence>
<name>A0A914PN00_9BILA</name>
<keyword evidence="2" id="KW-0732">Signal</keyword>
<feature type="chain" id="PRO_5037087873" evidence="2">
    <location>
        <begin position="23"/>
        <end position="139"/>
    </location>
</feature>
<protein>
    <submittedName>
        <fullName evidence="4">Uncharacterized protein</fullName>
    </submittedName>
</protein>
<reference evidence="4" key="1">
    <citation type="submission" date="2022-11" db="UniProtKB">
        <authorList>
            <consortium name="WormBaseParasite"/>
        </authorList>
    </citation>
    <scope>IDENTIFICATION</scope>
</reference>
<keyword evidence="3" id="KW-1185">Reference proteome</keyword>
<dbReference type="Proteomes" id="UP000887578">
    <property type="component" value="Unplaced"/>
</dbReference>